<sequence>MILYTPLAYEEIFPNEEGTESCYVETETGVVMLEKNLEGEWVVGKLISPNPSDYLDPKYEPGTLWNS</sequence>
<accession>A0ABS2PB66</accession>
<evidence type="ECO:0008006" key="3">
    <source>
        <dbReference type="Google" id="ProtNLM"/>
    </source>
</evidence>
<reference evidence="1 2" key="1">
    <citation type="submission" date="2021-01" db="EMBL/GenBank/DDBJ databases">
        <title>Genomic Encyclopedia of Type Strains, Phase IV (KMG-IV): sequencing the most valuable type-strain genomes for metagenomic binning, comparative biology and taxonomic classification.</title>
        <authorList>
            <person name="Goeker M."/>
        </authorList>
    </citation>
    <scope>NUCLEOTIDE SEQUENCE [LARGE SCALE GENOMIC DNA]</scope>
    <source>
        <strain evidence="1 2">DSM 25540</strain>
    </source>
</reference>
<dbReference type="RefSeq" id="WP_204696988.1">
    <property type="nucleotide sequence ID" value="NZ_JAFBEC010000004.1"/>
</dbReference>
<keyword evidence="2" id="KW-1185">Reference proteome</keyword>
<name>A0ABS2PB66_9BACL</name>
<proteinExistence type="predicted"/>
<organism evidence="1 2">
    <name type="scientific">Geomicrobium sediminis</name>
    <dbReference type="NCBI Taxonomy" id="1347788"/>
    <lineage>
        <taxon>Bacteria</taxon>
        <taxon>Bacillati</taxon>
        <taxon>Bacillota</taxon>
        <taxon>Bacilli</taxon>
        <taxon>Bacillales</taxon>
        <taxon>Geomicrobium</taxon>
    </lineage>
</organism>
<gene>
    <name evidence="1" type="ORF">JOD17_001741</name>
</gene>
<comment type="caution">
    <text evidence="1">The sequence shown here is derived from an EMBL/GenBank/DDBJ whole genome shotgun (WGS) entry which is preliminary data.</text>
</comment>
<dbReference type="Pfam" id="PF14035">
    <property type="entry name" value="YlzJ"/>
    <property type="match status" value="1"/>
</dbReference>
<dbReference type="InterPro" id="IPR025619">
    <property type="entry name" value="YlzJ"/>
</dbReference>
<dbReference type="EMBL" id="JAFBEC010000004">
    <property type="protein sequence ID" value="MBM7632647.1"/>
    <property type="molecule type" value="Genomic_DNA"/>
</dbReference>
<evidence type="ECO:0000313" key="1">
    <source>
        <dbReference type="EMBL" id="MBM7632647.1"/>
    </source>
</evidence>
<evidence type="ECO:0000313" key="2">
    <source>
        <dbReference type="Proteomes" id="UP000741863"/>
    </source>
</evidence>
<protein>
    <recommendedName>
        <fullName evidence="3">YlzJ-like protein</fullName>
    </recommendedName>
</protein>
<dbReference type="Proteomes" id="UP000741863">
    <property type="component" value="Unassembled WGS sequence"/>
</dbReference>